<dbReference type="Pfam" id="PF00667">
    <property type="entry name" value="FAD_binding_1"/>
    <property type="match status" value="2"/>
</dbReference>
<dbReference type="InterPro" id="IPR029039">
    <property type="entry name" value="Flavoprotein-like_sf"/>
</dbReference>
<evidence type="ECO:0000256" key="8">
    <source>
        <dbReference type="ARBA" id="ARBA00023002"/>
    </source>
</evidence>
<comment type="cofactor">
    <cofactor evidence="2">
        <name>FAD</name>
        <dbReference type="ChEBI" id="CHEBI:57692"/>
    </cofactor>
</comment>
<dbReference type="EMBL" id="JAKZEU010000004">
    <property type="protein sequence ID" value="MCQ0971450.1"/>
    <property type="molecule type" value="Genomic_DNA"/>
</dbReference>
<keyword evidence="9" id="KW-0198">Cysteine biosynthesis</keyword>
<dbReference type="PANTHER" id="PTHR19384">
    <property type="entry name" value="NITRIC OXIDE SYNTHASE-RELATED"/>
    <property type="match status" value="1"/>
</dbReference>
<dbReference type="CDD" id="cd06199">
    <property type="entry name" value="SiR"/>
    <property type="match status" value="1"/>
</dbReference>
<dbReference type="InterPro" id="IPR003097">
    <property type="entry name" value="CysJ-like_FAD-binding"/>
</dbReference>
<evidence type="ECO:0000256" key="1">
    <source>
        <dbReference type="ARBA" id="ARBA00001917"/>
    </source>
</evidence>
<dbReference type="PROSITE" id="PS50902">
    <property type="entry name" value="FLAVODOXIN_LIKE"/>
    <property type="match status" value="1"/>
</dbReference>
<dbReference type="SUPFAM" id="SSF52343">
    <property type="entry name" value="Ferredoxin reductase-like, C-terminal NADP-linked domain"/>
    <property type="match status" value="1"/>
</dbReference>
<evidence type="ECO:0000256" key="6">
    <source>
        <dbReference type="ARBA" id="ARBA00022857"/>
    </source>
</evidence>
<dbReference type="InterPro" id="IPR008254">
    <property type="entry name" value="Flavodoxin/NO_synth"/>
</dbReference>
<dbReference type="Gene3D" id="3.40.50.360">
    <property type="match status" value="1"/>
</dbReference>
<name>A0ABT1MT16_9RHOB</name>
<dbReference type="Gene3D" id="2.40.30.10">
    <property type="entry name" value="Translation factors"/>
    <property type="match status" value="2"/>
</dbReference>
<dbReference type="PRINTS" id="PR00371">
    <property type="entry name" value="FPNCR"/>
</dbReference>
<dbReference type="SUPFAM" id="SSF52218">
    <property type="entry name" value="Flavoproteins"/>
    <property type="match status" value="1"/>
</dbReference>
<evidence type="ECO:0000259" key="10">
    <source>
        <dbReference type="PROSITE" id="PS50902"/>
    </source>
</evidence>
<evidence type="ECO:0000259" key="11">
    <source>
        <dbReference type="PROSITE" id="PS51384"/>
    </source>
</evidence>
<dbReference type="PRINTS" id="PR00369">
    <property type="entry name" value="FLAVODOXIN"/>
</dbReference>
<keyword evidence="4" id="KW-0288">FMN</keyword>
<dbReference type="PANTHER" id="PTHR19384:SF128">
    <property type="entry name" value="NADPH OXIDOREDUCTASE A"/>
    <property type="match status" value="1"/>
</dbReference>
<feature type="domain" description="FAD-binding FR-type" evidence="11">
    <location>
        <begin position="232"/>
        <end position="431"/>
    </location>
</feature>
<evidence type="ECO:0000256" key="7">
    <source>
        <dbReference type="ARBA" id="ARBA00022982"/>
    </source>
</evidence>
<dbReference type="Gene3D" id="3.40.50.80">
    <property type="entry name" value="Nucleotide-binding domain of ferredoxin-NADP reductase (FNR) module"/>
    <property type="match status" value="1"/>
</dbReference>
<evidence type="ECO:0000256" key="3">
    <source>
        <dbReference type="ARBA" id="ARBA00022630"/>
    </source>
</evidence>
<evidence type="ECO:0000256" key="4">
    <source>
        <dbReference type="ARBA" id="ARBA00022643"/>
    </source>
</evidence>
<comment type="caution">
    <text evidence="12">The sequence shown here is derived from an EMBL/GenBank/DDBJ whole genome shotgun (WGS) entry which is preliminary data.</text>
</comment>
<dbReference type="SUPFAM" id="SSF63380">
    <property type="entry name" value="Riboflavin synthase domain-like"/>
    <property type="match status" value="1"/>
</dbReference>
<dbReference type="Pfam" id="PF00258">
    <property type="entry name" value="Flavodoxin_1"/>
    <property type="match status" value="1"/>
</dbReference>
<dbReference type="Proteomes" id="UP001203945">
    <property type="component" value="Unassembled WGS sequence"/>
</dbReference>
<gene>
    <name evidence="12" type="ORF">MLD63_13580</name>
</gene>
<keyword evidence="9" id="KW-0028">Amino-acid biosynthesis</keyword>
<evidence type="ECO:0000256" key="9">
    <source>
        <dbReference type="ARBA" id="ARBA00023192"/>
    </source>
</evidence>
<dbReference type="RefSeq" id="WP_255330445.1">
    <property type="nucleotide sequence ID" value="NZ_JAKZEU010000004.1"/>
</dbReference>
<evidence type="ECO:0000256" key="5">
    <source>
        <dbReference type="ARBA" id="ARBA00022827"/>
    </source>
</evidence>
<keyword evidence="3" id="KW-0285">Flavoprotein</keyword>
<evidence type="ECO:0000313" key="13">
    <source>
        <dbReference type="Proteomes" id="UP001203945"/>
    </source>
</evidence>
<comment type="cofactor">
    <cofactor evidence="1">
        <name>FMN</name>
        <dbReference type="ChEBI" id="CHEBI:58210"/>
    </cofactor>
</comment>
<dbReference type="InterPro" id="IPR001433">
    <property type="entry name" value="OxRdtase_FAD/NAD-bd"/>
</dbReference>
<dbReference type="InterPro" id="IPR017938">
    <property type="entry name" value="Riboflavin_synthase-like_b-brl"/>
</dbReference>
<evidence type="ECO:0000313" key="12">
    <source>
        <dbReference type="EMBL" id="MCQ0971450.1"/>
    </source>
</evidence>
<feature type="domain" description="Flavodoxin-like" evidence="10">
    <location>
        <begin position="63"/>
        <end position="202"/>
    </location>
</feature>
<keyword evidence="13" id="KW-1185">Reference proteome</keyword>
<reference evidence="12 13" key="1">
    <citation type="submission" date="2022-03" db="EMBL/GenBank/DDBJ databases">
        <authorList>
            <person name="He Y."/>
        </authorList>
    </citation>
    <scope>NUCLEOTIDE SEQUENCE [LARGE SCALE GENOMIC DNA]</scope>
    <source>
        <strain evidence="12 13">TK19116</strain>
    </source>
</reference>
<dbReference type="Gene3D" id="1.20.990.10">
    <property type="entry name" value="NADPH-cytochrome p450 Reductase, Chain A, domain 3"/>
    <property type="match status" value="1"/>
</dbReference>
<dbReference type="InterPro" id="IPR023173">
    <property type="entry name" value="NADPH_Cyt_P450_Rdtase_alpha"/>
</dbReference>
<keyword evidence="6" id="KW-0521">NADP</keyword>
<dbReference type="Pfam" id="PF00175">
    <property type="entry name" value="NAD_binding_1"/>
    <property type="match status" value="1"/>
</dbReference>
<sequence length="581" mass="61977">MTKPDPTLAAIAKAISTEPTGLLPEDAPFDDTQRRFVDGLLLGLAAVAEAQGGKSQTAGGTALTILYGSQTGTAESLSKDLRRRAAAEGFAATIAELDSVTPKDLAGIEHLLIIAATTGEGDPTDNARRFHAALMADDAPALPGSLNYAVCGLGDLSYAAFNRAAQDIDTRLDELGATRVCDATLCDVSYEDDYESWRANVFAAPAFADAAGEAATPSQQDAVEPEPTFTKARPFTATVLDVRRLSGEGPGKVVNHVEIALAGGGADLGYRAGDALGLWPVNDPGEVAAILEAAGFTGAETVLLKDGPAKLRSALISRFDLATVKPATREAWGNSDTQGECHIIDMLRSGVSGLTPQMLIDGLRPLQSRLYSISSSPEAHPGEVHLTVGELRYDLNGTERKGCASSFLGGRVQPGSTVGVFVQRAQHFHPPEPDRPLIMIGPGTGIAPFRAFLEERSARSAEGDNWLFFGDRTQARDYLYREQVEGWHHSGLLTRLSLAWSREGADKVYVQHLIRREGAELFAWLERGAAIYVCGDAARMAADVDRALHDVVAEHGEMTDKAAADYVDALIQSGRYCRDVY</sequence>
<dbReference type="InterPro" id="IPR001094">
    <property type="entry name" value="Flavdoxin-like"/>
</dbReference>
<keyword evidence="5" id="KW-0274">FAD</keyword>
<dbReference type="PROSITE" id="PS51384">
    <property type="entry name" value="FAD_FR"/>
    <property type="match status" value="1"/>
</dbReference>
<evidence type="ECO:0000256" key="2">
    <source>
        <dbReference type="ARBA" id="ARBA00001974"/>
    </source>
</evidence>
<keyword evidence="7" id="KW-0813">Transport</keyword>
<organism evidence="12 13">
    <name type="scientific">Paracoccus albicereus</name>
    <dbReference type="NCBI Taxonomy" id="2922394"/>
    <lineage>
        <taxon>Bacteria</taxon>
        <taxon>Pseudomonadati</taxon>
        <taxon>Pseudomonadota</taxon>
        <taxon>Alphaproteobacteria</taxon>
        <taxon>Rhodobacterales</taxon>
        <taxon>Paracoccaceae</taxon>
        <taxon>Paracoccus</taxon>
    </lineage>
</organism>
<accession>A0ABT1MT16</accession>
<proteinExistence type="predicted"/>
<dbReference type="InterPro" id="IPR001709">
    <property type="entry name" value="Flavoprot_Pyr_Nucl_cyt_Rdtase"/>
</dbReference>
<keyword evidence="8" id="KW-0560">Oxidoreductase</keyword>
<keyword evidence="7" id="KW-0249">Electron transport</keyword>
<protein>
    <submittedName>
        <fullName evidence="12">Flavodoxin domain-containing protein</fullName>
    </submittedName>
</protein>
<dbReference type="InterPro" id="IPR039261">
    <property type="entry name" value="FNR_nucleotide-bd"/>
</dbReference>
<dbReference type="InterPro" id="IPR017927">
    <property type="entry name" value="FAD-bd_FR_type"/>
</dbReference>